<accession>A0A3D4T1N2</accession>
<sequence length="395" mass="43508">MKRILTHTALVVGVALLVLAFALPAVVLPAGKVIPKDIDTYVATAPAQGRLLDSAAMAAGKAVGDNARRPECRGAAPDKPVSCFIWHDIELKNQQHLIAQEPTSKKKVTLEAGSSLVRTDLPEPRNLVTATVDRTTLDRRTAMPVDEPVSSLDITAPGAPGGGGDRVEEETPQFTRTGLQFRFPFGTQKKAYPYFDRQVLRTRNIDFVDKEKINGETVYRFEQVIHPTEQFPQVEQMLSSDGDLSDADRQTLASLKLTFPAKVWGLTADDVDGWDGQGEGPDVEMSRYYTVHRTLHVHPKTGVIVKEENETWLFYARDADDADRIVADKDGELDNPQRTALYYPGAYDDATVEAQMSEAKSATRWMNTVGQYVPWGAGIIGILLAGYAVVLIRRS</sequence>
<keyword evidence="1" id="KW-0472">Membrane</keyword>
<keyword evidence="1" id="KW-1133">Transmembrane helix</keyword>
<reference evidence="2 3" key="1">
    <citation type="journal article" date="2018" name="Nat. Biotechnol.">
        <title>A standardized bacterial taxonomy based on genome phylogeny substantially revises the tree of life.</title>
        <authorList>
            <person name="Parks D.H."/>
            <person name="Chuvochina M."/>
            <person name="Waite D.W."/>
            <person name="Rinke C."/>
            <person name="Skarshewski A."/>
            <person name="Chaumeil P.A."/>
            <person name="Hugenholtz P."/>
        </authorList>
    </citation>
    <scope>NUCLEOTIDE SEQUENCE [LARGE SCALE GENOMIC DNA]</scope>
    <source>
        <strain evidence="2">UBA11247</strain>
    </source>
</reference>
<feature type="transmembrane region" description="Helical" evidence="1">
    <location>
        <begin position="372"/>
        <end position="392"/>
    </location>
</feature>
<comment type="caution">
    <text evidence="2">The sequence shown here is derived from an EMBL/GenBank/DDBJ whole genome shotgun (WGS) entry which is preliminary data.</text>
</comment>
<name>A0A3D4T1N2_9CORY</name>
<evidence type="ECO:0000313" key="2">
    <source>
        <dbReference type="EMBL" id="HCT15225.1"/>
    </source>
</evidence>
<gene>
    <name evidence="2" type="ORF">DIW82_10695</name>
</gene>
<dbReference type="AlphaFoldDB" id="A0A3D4T1N2"/>
<dbReference type="STRING" id="863239.GCA_000213935_01457"/>
<evidence type="ECO:0000256" key="1">
    <source>
        <dbReference type="SAM" id="Phobius"/>
    </source>
</evidence>
<protein>
    <submittedName>
        <fullName evidence="2">DUF3068 domain-containing protein</fullName>
    </submittedName>
</protein>
<dbReference type="RefSeq" id="WP_273052491.1">
    <property type="nucleotide sequence ID" value="NZ_DAITTW010000047.1"/>
</dbReference>
<evidence type="ECO:0000313" key="3">
    <source>
        <dbReference type="Proteomes" id="UP000261739"/>
    </source>
</evidence>
<dbReference type="Proteomes" id="UP000261739">
    <property type="component" value="Unassembled WGS sequence"/>
</dbReference>
<keyword evidence="1" id="KW-0812">Transmembrane</keyword>
<dbReference type="InterPro" id="IPR021424">
    <property type="entry name" value="PorA"/>
</dbReference>
<organism evidence="2 3">
    <name type="scientific">Corynebacterium nuruki</name>
    <dbReference type="NCBI Taxonomy" id="1032851"/>
    <lineage>
        <taxon>Bacteria</taxon>
        <taxon>Bacillati</taxon>
        <taxon>Actinomycetota</taxon>
        <taxon>Actinomycetes</taxon>
        <taxon>Mycobacteriales</taxon>
        <taxon>Corynebacteriaceae</taxon>
        <taxon>Corynebacterium</taxon>
    </lineage>
</organism>
<dbReference type="EMBL" id="DQID01000275">
    <property type="protein sequence ID" value="HCT15225.1"/>
    <property type="molecule type" value="Genomic_DNA"/>
</dbReference>
<proteinExistence type="predicted"/>
<dbReference type="Pfam" id="PF11271">
    <property type="entry name" value="PorA"/>
    <property type="match status" value="1"/>
</dbReference>